<proteinExistence type="predicted"/>
<evidence type="ECO:0000313" key="2">
    <source>
        <dbReference type="EMBL" id="MCX2980719.1"/>
    </source>
</evidence>
<accession>A0ABT3TFC7</accession>
<dbReference type="InterPro" id="IPR011051">
    <property type="entry name" value="RmlC_Cupin_sf"/>
</dbReference>
<dbReference type="RefSeq" id="WP_279244691.1">
    <property type="nucleotide sequence ID" value="NZ_SHNN01000001.1"/>
</dbReference>
<comment type="caution">
    <text evidence="2">The sequence shown here is derived from an EMBL/GenBank/DDBJ whole genome shotgun (WGS) entry which is preliminary data.</text>
</comment>
<dbReference type="InterPro" id="IPR025979">
    <property type="entry name" value="ChrR-like_cupin_dom"/>
</dbReference>
<evidence type="ECO:0000313" key="3">
    <source>
        <dbReference type="Proteomes" id="UP001143362"/>
    </source>
</evidence>
<dbReference type="Proteomes" id="UP001143362">
    <property type="component" value="Unassembled WGS sequence"/>
</dbReference>
<gene>
    <name evidence="2" type="ORF">EYC98_07485</name>
</gene>
<dbReference type="Pfam" id="PF12973">
    <property type="entry name" value="Cupin_7"/>
    <property type="match status" value="1"/>
</dbReference>
<keyword evidence="3" id="KW-1185">Reference proteome</keyword>
<feature type="domain" description="ChrR-like cupin" evidence="1">
    <location>
        <begin position="24"/>
        <end position="117"/>
    </location>
</feature>
<dbReference type="Gene3D" id="2.60.120.10">
    <property type="entry name" value="Jelly Rolls"/>
    <property type="match status" value="1"/>
</dbReference>
<reference evidence="2" key="1">
    <citation type="submission" date="2019-02" db="EMBL/GenBank/DDBJ databases">
        <authorList>
            <person name="Li S.-H."/>
        </authorList>
    </citation>
    <scope>NUCLEOTIDE SEQUENCE</scope>
    <source>
        <strain evidence="2">IMCC14734</strain>
    </source>
</reference>
<protein>
    <recommendedName>
        <fullName evidence="1">ChrR-like cupin domain-containing protein</fullName>
    </recommendedName>
</protein>
<organism evidence="2 3">
    <name type="scientific">Candidatus Litorirhabdus singularis</name>
    <dbReference type="NCBI Taxonomy" id="2518993"/>
    <lineage>
        <taxon>Bacteria</taxon>
        <taxon>Pseudomonadati</taxon>
        <taxon>Pseudomonadota</taxon>
        <taxon>Gammaproteobacteria</taxon>
        <taxon>Cellvibrionales</taxon>
        <taxon>Halieaceae</taxon>
        <taxon>Candidatus Litorirhabdus</taxon>
    </lineage>
</organism>
<dbReference type="SUPFAM" id="SSF51182">
    <property type="entry name" value="RmlC-like cupins"/>
    <property type="match status" value="1"/>
</dbReference>
<sequence>MQSSNILESKSRTLYGEIENANSNLMEWREVEGQPGNYLKVLVIDEKRHRVDFLFKQDPHAEFAKHNHCCTAVAYTLDGLWGYREGEEQHFKGTYSYEPPGSAHTPFASEKGMTVYASFQGTSPDMLEILDEDNKVIDVLTIDFFKQYYQD</sequence>
<evidence type="ECO:0000259" key="1">
    <source>
        <dbReference type="Pfam" id="PF12973"/>
    </source>
</evidence>
<dbReference type="InterPro" id="IPR014710">
    <property type="entry name" value="RmlC-like_jellyroll"/>
</dbReference>
<dbReference type="EMBL" id="SHNN01000001">
    <property type="protein sequence ID" value="MCX2980719.1"/>
    <property type="molecule type" value="Genomic_DNA"/>
</dbReference>
<name>A0ABT3TFC7_9GAMM</name>